<dbReference type="Gene3D" id="2.40.50.1020">
    <property type="entry name" value="LytTr DNA-binding domain"/>
    <property type="match status" value="1"/>
</dbReference>
<evidence type="ECO:0000259" key="3">
    <source>
        <dbReference type="PROSITE" id="PS50930"/>
    </source>
</evidence>
<dbReference type="InterPro" id="IPR011006">
    <property type="entry name" value="CheY-like_superfamily"/>
</dbReference>
<dbReference type="InterPro" id="IPR001789">
    <property type="entry name" value="Sig_transdc_resp-reg_receiver"/>
</dbReference>
<dbReference type="SUPFAM" id="SSF52172">
    <property type="entry name" value="CheY-like"/>
    <property type="match status" value="1"/>
</dbReference>
<dbReference type="Pfam" id="PF00072">
    <property type="entry name" value="Response_reg"/>
    <property type="match status" value="1"/>
</dbReference>
<feature type="domain" description="HTH LytTR-type" evidence="3">
    <location>
        <begin position="156"/>
        <end position="260"/>
    </location>
</feature>
<dbReference type="PANTHER" id="PTHR37299">
    <property type="entry name" value="TRANSCRIPTIONAL REGULATOR-RELATED"/>
    <property type="match status" value="1"/>
</dbReference>
<accession>A0A840S085</accession>
<dbReference type="InterPro" id="IPR046947">
    <property type="entry name" value="LytR-like"/>
</dbReference>
<dbReference type="PROSITE" id="PS50110">
    <property type="entry name" value="RESPONSE_REGULATORY"/>
    <property type="match status" value="1"/>
</dbReference>
<protein>
    <submittedName>
        <fullName evidence="4">DNA-binding LytR/AlgR family response regulator</fullName>
    </submittedName>
</protein>
<dbReference type="Pfam" id="PF04397">
    <property type="entry name" value="LytTR"/>
    <property type="match status" value="1"/>
</dbReference>
<organism evidence="4 5">
    <name type="scientific">Inhella inkyongensis</name>
    <dbReference type="NCBI Taxonomy" id="392593"/>
    <lineage>
        <taxon>Bacteria</taxon>
        <taxon>Pseudomonadati</taxon>
        <taxon>Pseudomonadota</taxon>
        <taxon>Betaproteobacteria</taxon>
        <taxon>Burkholderiales</taxon>
        <taxon>Sphaerotilaceae</taxon>
        <taxon>Inhella</taxon>
    </lineage>
</organism>
<keyword evidence="4" id="KW-0238">DNA-binding</keyword>
<keyword evidence="1" id="KW-0597">Phosphoprotein</keyword>
<dbReference type="Proteomes" id="UP000554837">
    <property type="component" value="Unassembled WGS sequence"/>
</dbReference>
<dbReference type="AlphaFoldDB" id="A0A840S085"/>
<dbReference type="EMBL" id="JACHHO010000001">
    <property type="protein sequence ID" value="MBB5203203.1"/>
    <property type="molecule type" value="Genomic_DNA"/>
</dbReference>
<dbReference type="GO" id="GO:0003677">
    <property type="term" value="F:DNA binding"/>
    <property type="evidence" value="ECO:0007669"/>
    <property type="project" value="UniProtKB-KW"/>
</dbReference>
<evidence type="ECO:0000313" key="4">
    <source>
        <dbReference type="EMBL" id="MBB5203203.1"/>
    </source>
</evidence>
<comment type="caution">
    <text evidence="4">The sequence shown here is derived from an EMBL/GenBank/DDBJ whole genome shotgun (WGS) entry which is preliminary data.</text>
</comment>
<reference evidence="4 5" key="1">
    <citation type="submission" date="2020-08" db="EMBL/GenBank/DDBJ databases">
        <title>Genomic Encyclopedia of Type Strains, Phase IV (KMG-IV): sequencing the most valuable type-strain genomes for metagenomic binning, comparative biology and taxonomic classification.</title>
        <authorList>
            <person name="Goeker M."/>
        </authorList>
    </citation>
    <scope>NUCLEOTIDE SEQUENCE [LARGE SCALE GENOMIC DNA]</scope>
    <source>
        <strain evidence="4 5">DSM 23958</strain>
    </source>
</reference>
<feature type="domain" description="Response regulatory" evidence="2">
    <location>
        <begin position="5"/>
        <end position="119"/>
    </location>
</feature>
<dbReference type="OrthoDB" id="8889669at2"/>
<gene>
    <name evidence="4" type="ORF">HNQ51_000496</name>
</gene>
<dbReference type="SMART" id="SM00448">
    <property type="entry name" value="REC"/>
    <property type="match status" value="1"/>
</dbReference>
<dbReference type="GO" id="GO:0000156">
    <property type="term" value="F:phosphorelay response regulator activity"/>
    <property type="evidence" value="ECO:0007669"/>
    <property type="project" value="InterPro"/>
</dbReference>
<dbReference type="InterPro" id="IPR007492">
    <property type="entry name" value="LytTR_DNA-bd_dom"/>
</dbReference>
<dbReference type="Gene3D" id="3.40.50.2300">
    <property type="match status" value="1"/>
</dbReference>
<feature type="modified residue" description="4-aspartylphosphate" evidence="1">
    <location>
        <position position="56"/>
    </location>
</feature>
<name>A0A840S085_9BURK</name>
<keyword evidence="5" id="KW-1185">Reference proteome</keyword>
<proteinExistence type="predicted"/>
<sequence length="262" mass="28392">MAPWKVLIVDDEALARSNLQLALADLADWQVVGLCASAAEARVAMVQQTPDLVLLDIQMPRQHGLSFAAELAALPQPPLVVFVTAHDEHALAAFEVHAIDYLLKPVDDERLSQALARAAALLGRAQQGDYAQGLGALVQERQALANQQHIPALNQLVVRSVGQIERVAVSELRWLASAGNYVQLHLPGRRLLHRATLSALEERLPPGEFLRVHRTALVRPGELQSLAVVGDGVYEATLRGGDTVPVSERHVGAVRALFEGRT</sequence>
<evidence type="ECO:0000256" key="1">
    <source>
        <dbReference type="PROSITE-ProRule" id="PRU00169"/>
    </source>
</evidence>
<dbReference type="PANTHER" id="PTHR37299:SF1">
    <property type="entry name" value="STAGE 0 SPORULATION PROTEIN A HOMOLOG"/>
    <property type="match status" value="1"/>
</dbReference>
<evidence type="ECO:0000313" key="5">
    <source>
        <dbReference type="Proteomes" id="UP000554837"/>
    </source>
</evidence>
<dbReference type="PROSITE" id="PS50930">
    <property type="entry name" value="HTH_LYTTR"/>
    <property type="match status" value="1"/>
</dbReference>
<dbReference type="SMART" id="SM00850">
    <property type="entry name" value="LytTR"/>
    <property type="match status" value="1"/>
</dbReference>
<dbReference type="RefSeq" id="WP_138857726.1">
    <property type="nucleotide sequence ID" value="NZ_CP040709.1"/>
</dbReference>
<evidence type="ECO:0000259" key="2">
    <source>
        <dbReference type="PROSITE" id="PS50110"/>
    </source>
</evidence>